<gene>
    <name evidence="2" type="ORF">Pla144_36930</name>
</gene>
<proteinExistence type="predicted"/>
<sequence precursor="true">MPRPFCPHSLSFRVLVPALMLAVSLVSSLQAIQITLDYTLDAYNENWFNSGTPAGQARRAAVDTAAAFLSAIITNDDWNSLSSFSGSIGLSDIDASTIVDLAGNTVSGTAENDGRGFSYTIPTSNRSTVAANEYIIYVGAFEFDFGTTAHAKAIWDGSDRRNAAGFALTEFNTWGGQINFDTGNNWFTGLNPGIDPTDDYGVQDPNKMPTVDITTDNWDWNTSSDSWKGFQLSTLDLSANNRTDLYATALHEMLHALGGSTSNMPIYVGVNGGGNFTGENLMTVYGGPVPGSGGHFAQNVQSRVWDSDNIISEALLDPNSTSGVRKYLTEVDAALLKDLGYQVLDKFSPADFNLDGLVNADDLSKWQTAYGVDNSADADGDGDTDGADFLVWQREMGAFSTLASNSTAVPEPSGMILLVCAVTLCVQHSFSRKPKAT</sequence>
<evidence type="ECO:0008006" key="4">
    <source>
        <dbReference type="Google" id="ProtNLM"/>
    </source>
</evidence>
<feature type="chain" id="PRO_5022743119" description="Peptidase M10 metallopeptidase domain-containing protein" evidence="1">
    <location>
        <begin position="32"/>
        <end position="437"/>
    </location>
</feature>
<feature type="signal peptide" evidence="1">
    <location>
        <begin position="1"/>
        <end position="31"/>
    </location>
</feature>
<keyword evidence="1" id="KW-0732">Signal</keyword>
<dbReference type="AlphaFoldDB" id="A0A5C6CGS2"/>
<dbReference type="SUPFAM" id="SSF55486">
    <property type="entry name" value="Metalloproteases ('zincins'), catalytic domain"/>
    <property type="match status" value="1"/>
</dbReference>
<comment type="caution">
    <text evidence="2">The sequence shown here is derived from an EMBL/GenBank/DDBJ whole genome shotgun (WGS) entry which is preliminary data.</text>
</comment>
<keyword evidence="3" id="KW-1185">Reference proteome</keyword>
<evidence type="ECO:0000313" key="2">
    <source>
        <dbReference type="EMBL" id="TWU23518.1"/>
    </source>
</evidence>
<dbReference type="EMBL" id="SJPS01000006">
    <property type="protein sequence ID" value="TWU23518.1"/>
    <property type="molecule type" value="Genomic_DNA"/>
</dbReference>
<organism evidence="2 3">
    <name type="scientific">Bythopirellula polymerisocia</name>
    <dbReference type="NCBI Taxonomy" id="2528003"/>
    <lineage>
        <taxon>Bacteria</taxon>
        <taxon>Pseudomonadati</taxon>
        <taxon>Planctomycetota</taxon>
        <taxon>Planctomycetia</taxon>
        <taxon>Pirellulales</taxon>
        <taxon>Lacipirellulaceae</taxon>
        <taxon>Bythopirellula</taxon>
    </lineage>
</organism>
<evidence type="ECO:0000313" key="3">
    <source>
        <dbReference type="Proteomes" id="UP000318437"/>
    </source>
</evidence>
<reference evidence="2 3" key="1">
    <citation type="submission" date="2019-02" db="EMBL/GenBank/DDBJ databases">
        <title>Deep-cultivation of Planctomycetes and their phenomic and genomic characterization uncovers novel biology.</title>
        <authorList>
            <person name="Wiegand S."/>
            <person name="Jogler M."/>
            <person name="Boedeker C."/>
            <person name="Pinto D."/>
            <person name="Vollmers J."/>
            <person name="Rivas-Marin E."/>
            <person name="Kohn T."/>
            <person name="Peeters S.H."/>
            <person name="Heuer A."/>
            <person name="Rast P."/>
            <person name="Oberbeckmann S."/>
            <person name="Bunk B."/>
            <person name="Jeske O."/>
            <person name="Meyerdierks A."/>
            <person name="Storesund J.E."/>
            <person name="Kallscheuer N."/>
            <person name="Luecker S."/>
            <person name="Lage O.M."/>
            <person name="Pohl T."/>
            <person name="Merkel B.J."/>
            <person name="Hornburger P."/>
            <person name="Mueller R.-W."/>
            <person name="Bruemmer F."/>
            <person name="Labrenz M."/>
            <person name="Spormann A.M."/>
            <person name="Op Den Camp H."/>
            <person name="Overmann J."/>
            <person name="Amann R."/>
            <person name="Jetten M.S.M."/>
            <person name="Mascher T."/>
            <person name="Medema M.H."/>
            <person name="Devos D.P."/>
            <person name="Kaster A.-K."/>
            <person name="Ovreas L."/>
            <person name="Rohde M."/>
            <person name="Galperin M.Y."/>
            <person name="Jogler C."/>
        </authorList>
    </citation>
    <scope>NUCLEOTIDE SEQUENCE [LARGE SCALE GENOMIC DNA]</scope>
    <source>
        <strain evidence="2 3">Pla144</strain>
    </source>
</reference>
<accession>A0A5C6CGS2</accession>
<evidence type="ECO:0000256" key="1">
    <source>
        <dbReference type="SAM" id="SignalP"/>
    </source>
</evidence>
<dbReference type="Proteomes" id="UP000318437">
    <property type="component" value="Unassembled WGS sequence"/>
</dbReference>
<name>A0A5C6CGS2_9BACT</name>
<protein>
    <recommendedName>
        <fullName evidence="4">Peptidase M10 metallopeptidase domain-containing protein</fullName>
    </recommendedName>
</protein>